<keyword evidence="11" id="KW-1185">Reference proteome</keyword>
<evidence type="ECO:0000256" key="1">
    <source>
        <dbReference type="ARBA" id="ARBA00004173"/>
    </source>
</evidence>
<dbReference type="InterPro" id="IPR009000">
    <property type="entry name" value="Transl_B-barrel_sf"/>
</dbReference>
<dbReference type="GO" id="GO:0006412">
    <property type="term" value="P:translation"/>
    <property type="evidence" value="ECO:0007669"/>
    <property type="project" value="InterPro"/>
</dbReference>
<dbReference type="Gene3D" id="2.40.30.10">
    <property type="entry name" value="Translation factors"/>
    <property type="match status" value="2"/>
</dbReference>
<dbReference type="PANTHER" id="PTHR11229:SF8">
    <property type="entry name" value="LARGE RIBOSOMAL SUBUNIT PROTEIN UL3M"/>
    <property type="match status" value="1"/>
</dbReference>
<comment type="subcellular location">
    <subcellularLocation>
        <location evidence="1">Mitochondrion</location>
    </subcellularLocation>
</comment>
<dbReference type="Proteomes" id="UP000697127">
    <property type="component" value="Unassembled WGS sequence"/>
</dbReference>
<comment type="caution">
    <text evidence="10">The sequence shown here is derived from an EMBL/GenBank/DDBJ whole genome shotgun (WGS) entry which is preliminary data.</text>
</comment>
<dbReference type="PANTHER" id="PTHR11229">
    <property type="entry name" value="50S RIBOSOMAL PROTEIN L3"/>
    <property type="match status" value="1"/>
</dbReference>
<keyword evidence="4 8" id="KW-0689">Ribosomal protein</keyword>
<accession>A0A9P6WH09</accession>
<gene>
    <name evidence="10" type="primary">MRPL9</name>
    <name evidence="10" type="ORF">C6P40_003058</name>
</gene>
<feature type="region of interest" description="Disordered" evidence="9">
    <location>
        <begin position="194"/>
        <end position="213"/>
    </location>
</feature>
<name>A0A9P6WH09_9ASCO</name>
<evidence type="ECO:0000256" key="5">
    <source>
        <dbReference type="ARBA" id="ARBA00023128"/>
    </source>
</evidence>
<dbReference type="AlphaFoldDB" id="A0A9P6WH09"/>
<keyword evidence="5" id="KW-0496">Mitochondrion</keyword>
<sequence>MSSFAPLICKRAQSTVTNALSEIKSSKQLFSPSTIPFINSQPSVTFTSRESKRQRRRLLERPGLIGVKRGMTCYFDNQGRRLPATILEIIQNEVTFTRTVEKEGIYSIQIGSGYQKPQNVTKPMLGHFRNAKVSPKEFLKDFQVMKPENLLELGTELKADHFQIGQLVDVISVTKGKGMAGVMKRWNFSGGNATHGASLSHRSAGSTGQNTTPARVLPGKKMAGRLGNERNTIFNLEVLDLNAEKGYILVKGCVSGSKGSFVEIRDALKKYGKHLINEEK</sequence>
<keyword evidence="6 8" id="KW-0687">Ribonucleoprotein</keyword>
<dbReference type="OrthoDB" id="274683at2759"/>
<organism evidence="10 11">
    <name type="scientific">Pichia californica</name>
    <dbReference type="NCBI Taxonomy" id="460514"/>
    <lineage>
        <taxon>Eukaryota</taxon>
        <taxon>Fungi</taxon>
        <taxon>Dikarya</taxon>
        <taxon>Ascomycota</taxon>
        <taxon>Saccharomycotina</taxon>
        <taxon>Pichiomycetes</taxon>
        <taxon>Pichiales</taxon>
        <taxon>Pichiaceae</taxon>
        <taxon>Pichia</taxon>
    </lineage>
</organism>
<dbReference type="PROSITE" id="PS00474">
    <property type="entry name" value="RIBOSOMAL_L3"/>
    <property type="match status" value="1"/>
</dbReference>
<dbReference type="SUPFAM" id="SSF50447">
    <property type="entry name" value="Translation proteins"/>
    <property type="match status" value="1"/>
</dbReference>
<keyword evidence="3" id="KW-0809">Transit peptide</keyword>
<dbReference type="InterPro" id="IPR019927">
    <property type="entry name" value="Ribosomal_uL3_bac/org-type"/>
</dbReference>
<evidence type="ECO:0000313" key="11">
    <source>
        <dbReference type="Proteomes" id="UP000697127"/>
    </source>
</evidence>
<evidence type="ECO:0000256" key="9">
    <source>
        <dbReference type="SAM" id="MobiDB-lite"/>
    </source>
</evidence>
<dbReference type="EMBL" id="PUHW01000337">
    <property type="protein sequence ID" value="KAG0686980.1"/>
    <property type="molecule type" value="Genomic_DNA"/>
</dbReference>
<dbReference type="Pfam" id="PF00297">
    <property type="entry name" value="Ribosomal_L3"/>
    <property type="match status" value="1"/>
</dbReference>
<reference evidence="10" key="1">
    <citation type="submission" date="2020-11" db="EMBL/GenBank/DDBJ databases">
        <title>Kefir isolates.</title>
        <authorList>
            <person name="Marcisauskas S."/>
            <person name="Kim Y."/>
            <person name="Blasche S."/>
        </authorList>
    </citation>
    <scope>NUCLEOTIDE SEQUENCE</scope>
    <source>
        <strain evidence="10">Olga-1</strain>
    </source>
</reference>
<evidence type="ECO:0000256" key="8">
    <source>
        <dbReference type="RuleBase" id="RU003905"/>
    </source>
</evidence>
<evidence type="ECO:0000256" key="7">
    <source>
        <dbReference type="ARBA" id="ARBA00035209"/>
    </source>
</evidence>
<evidence type="ECO:0000256" key="6">
    <source>
        <dbReference type="ARBA" id="ARBA00023274"/>
    </source>
</evidence>
<evidence type="ECO:0000313" key="10">
    <source>
        <dbReference type="EMBL" id="KAG0686980.1"/>
    </source>
</evidence>
<comment type="similarity">
    <text evidence="2 8">Belongs to the universal ribosomal protein uL3 family.</text>
</comment>
<evidence type="ECO:0000256" key="4">
    <source>
        <dbReference type="ARBA" id="ARBA00022980"/>
    </source>
</evidence>
<evidence type="ECO:0000256" key="3">
    <source>
        <dbReference type="ARBA" id="ARBA00022946"/>
    </source>
</evidence>
<dbReference type="InterPro" id="IPR019926">
    <property type="entry name" value="Ribosomal_uL3_CS"/>
</dbReference>
<proteinExistence type="inferred from homology"/>
<dbReference type="HAMAP" id="MF_01325_B">
    <property type="entry name" value="Ribosomal_uL3_B"/>
    <property type="match status" value="1"/>
</dbReference>
<dbReference type="NCBIfam" id="TIGR03625">
    <property type="entry name" value="L3_bact"/>
    <property type="match status" value="1"/>
</dbReference>
<dbReference type="GO" id="GO:0003735">
    <property type="term" value="F:structural constituent of ribosome"/>
    <property type="evidence" value="ECO:0007669"/>
    <property type="project" value="InterPro"/>
</dbReference>
<evidence type="ECO:0000256" key="2">
    <source>
        <dbReference type="ARBA" id="ARBA00006540"/>
    </source>
</evidence>
<dbReference type="InterPro" id="IPR000597">
    <property type="entry name" value="Ribosomal_uL3"/>
</dbReference>
<dbReference type="FunFam" id="2.40.30.10:FF:000004">
    <property type="entry name" value="50S ribosomal protein L3"/>
    <property type="match status" value="1"/>
</dbReference>
<dbReference type="GO" id="GO:0005762">
    <property type="term" value="C:mitochondrial large ribosomal subunit"/>
    <property type="evidence" value="ECO:0007669"/>
    <property type="project" value="TreeGrafter"/>
</dbReference>
<protein>
    <recommendedName>
        <fullName evidence="7">Large ribosomal subunit protein uL3m</fullName>
    </recommendedName>
</protein>